<feature type="compositionally biased region" description="Low complexity" evidence="1">
    <location>
        <begin position="125"/>
        <end position="140"/>
    </location>
</feature>
<sequence length="140" mass="16076">LPFIDEIRQHAMNLISTKCKIHQRKFTNLYYQTYGFNIAQNVYIQHSDYMNNILCSREFIPQFQNYSVVTQNILHTQQQEETPLPLQSSVTCELQPTSNTKNISIDSSLLNSFRLPPPPPPSSSPTPFSSQTSPSRQNNN</sequence>
<feature type="non-terminal residue" evidence="2">
    <location>
        <position position="140"/>
    </location>
</feature>
<gene>
    <name evidence="2" type="ORF">g.170</name>
</gene>
<organism evidence="2">
    <name type="scientific">Homalodisca liturata</name>
    <dbReference type="NCBI Taxonomy" id="320908"/>
    <lineage>
        <taxon>Eukaryota</taxon>
        <taxon>Metazoa</taxon>
        <taxon>Ecdysozoa</taxon>
        <taxon>Arthropoda</taxon>
        <taxon>Hexapoda</taxon>
        <taxon>Insecta</taxon>
        <taxon>Pterygota</taxon>
        <taxon>Neoptera</taxon>
        <taxon>Paraneoptera</taxon>
        <taxon>Hemiptera</taxon>
        <taxon>Auchenorrhyncha</taxon>
        <taxon>Membracoidea</taxon>
        <taxon>Cicadellidae</taxon>
        <taxon>Cicadellinae</taxon>
        <taxon>Proconiini</taxon>
        <taxon>Homalodisca</taxon>
    </lineage>
</organism>
<dbReference type="AlphaFoldDB" id="A0A1B6J5B4"/>
<feature type="non-terminal residue" evidence="2">
    <location>
        <position position="1"/>
    </location>
</feature>
<feature type="region of interest" description="Disordered" evidence="1">
    <location>
        <begin position="108"/>
        <end position="140"/>
    </location>
</feature>
<name>A0A1B6J5B4_9HEMI</name>
<evidence type="ECO:0000256" key="1">
    <source>
        <dbReference type="SAM" id="MobiDB-lite"/>
    </source>
</evidence>
<protein>
    <submittedName>
        <fullName evidence="2">Uncharacterized protein</fullName>
    </submittedName>
</protein>
<proteinExistence type="predicted"/>
<reference evidence="2" key="1">
    <citation type="submission" date="2015-11" db="EMBL/GenBank/DDBJ databases">
        <title>De novo transcriptome assembly of four potential Pierce s Disease insect vectors from Arizona vineyards.</title>
        <authorList>
            <person name="Tassone E.E."/>
        </authorList>
    </citation>
    <scope>NUCLEOTIDE SEQUENCE</scope>
</reference>
<feature type="compositionally biased region" description="Pro residues" evidence="1">
    <location>
        <begin position="115"/>
        <end position="124"/>
    </location>
</feature>
<evidence type="ECO:0000313" key="2">
    <source>
        <dbReference type="EMBL" id="JAS94363.1"/>
    </source>
</evidence>
<accession>A0A1B6J5B4</accession>
<dbReference type="EMBL" id="GECU01013343">
    <property type="protein sequence ID" value="JAS94363.1"/>
    <property type="molecule type" value="Transcribed_RNA"/>
</dbReference>